<dbReference type="EMBL" id="BK032511">
    <property type="protein sequence ID" value="DAF44820.1"/>
    <property type="molecule type" value="Genomic_DNA"/>
</dbReference>
<accession>A0A8S5S1C6</accession>
<sequence length="40" mass="4782">MIYDFLVRTIWECQKLIVSLDITKKNNGYEEKFKCIIGNN</sequence>
<evidence type="ECO:0000313" key="1">
    <source>
        <dbReference type="EMBL" id="DAF44820.1"/>
    </source>
</evidence>
<reference evidence="1" key="1">
    <citation type="journal article" date="2021" name="Proc. Natl. Acad. Sci. U.S.A.">
        <title>A Catalog of Tens of Thousands of Viruses from Human Metagenomes Reveals Hidden Associations with Chronic Diseases.</title>
        <authorList>
            <person name="Tisza M.J."/>
            <person name="Buck C.B."/>
        </authorList>
    </citation>
    <scope>NUCLEOTIDE SEQUENCE</scope>
    <source>
        <strain evidence="1">Ct8Lf7</strain>
    </source>
</reference>
<protein>
    <submittedName>
        <fullName evidence="1">Uncharacterized protein</fullName>
    </submittedName>
</protein>
<name>A0A8S5S1C6_9CAUD</name>
<proteinExistence type="predicted"/>
<organism evidence="1">
    <name type="scientific">Podoviridae sp. ct8Lf7</name>
    <dbReference type="NCBI Taxonomy" id="2827723"/>
    <lineage>
        <taxon>Viruses</taxon>
        <taxon>Duplodnaviria</taxon>
        <taxon>Heunggongvirae</taxon>
        <taxon>Uroviricota</taxon>
        <taxon>Caudoviricetes</taxon>
    </lineage>
</organism>